<accession>A0A8J3YM05</accession>
<dbReference type="NCBIfam" id="NF038070">
    <property type="entry name" value="LmbU_fam_TF"/>
    <property type="match status" value="1"/>
</dbReference>
<feature type="region of interest" description="Disordered" evidence="1">
    <location>
        <begin position="1"/>
        <end position="23"/>
    </location>
</feature>
<evidence type="ECO:0000256" key="1">
    <source>
        <dbReference type="SAM" id="MobiDB-lite"/>
    </source>
</evidence>
<evidence type="ECO:0000313" key="3">
    <source>
        <dbReference type="Proteomes" id="UP000619260"/>
    </source>
</evidence>
<keyword evidence="3" id="KW-1185">Reference proteome</keyword>
<sequence>MTKRSLTAVTRPTAGDSHRAAAPTSDRILTTRVGLQIPEAVTFDGWERAGTHLSRIIDTSSWCLGDWLVFGKRRYQDRYRRAVDAVGLDYQTLRNYAWVAGRFELSRRRESLSFQHHAEVAALPAETQDYWLDVAQEGGWSRSALRRAVRDAARRASAGSASVALPRVLVPQDNVELWRRAARYAERDLGPWVIETLNQAAARALG</sequence>
<evidence type="ECO:0000313" key="2">
    <source>
        <dbReference type="EMBL" id="GIJ46862.1"/>
    </source>
</evidence>
<evidence type="ECO:0008006" key="4">
    <source>
        <dbReference type="Google" id="ProtNLM"/>
    </source>
</evidence>
<feature type="compositionally biased region" description="Polar residues" evidence="1">
    <location>
        <begin position="1"/>
        <end position="10"/>
    </location>
</feature>
<name>A0A8J3YM05_9ACTN</name>
<reference evidence="2" key="1">
    <citation type="submission" date="2021-01" db="EMBL/GenBank/DDBJ databases">
        <title>Whole genome shotgun sequence of Virgisporangium aliadipatigenens NBRC 105644.</title>
        <authorList>
            <person name="Komaki H."/>
            <person name="Tamura T."/>
        </authorList>
    </citation>
    <scope>NUCLEOTIDE SEQUENCE</scope>
    <source>
        <strain evidence="2">NBRC 105644</strain>
    </source>
</reference>
<proteinExistence type="predicted"/>
<dbReference type="InterPro" id="IPR049735">
    <property type="entry name" value="NovE/LmbU-like"/>
</dbReference>
<dbReference type="EMBL" id="BOPF01000012">
    <property type="protein sequence ID" value="GIJ46862.1"/>
    <property type="molecule type" value="Genomic_DNA"/>
</dbReference>
<comment type="caution">
    <text evidence="2">The sequence shown here is derived from an EMBL/GenBank/DDBJ whole genome shotgun (WGS) entry which is preliminary data.</text>
</comment>
<gene>
    <name evidence="2" type="ORF">Val02_37480</name>
</gene>
<protein>
    <recommendedName>
        <fullName evidence="4">LmbU</fullName>
    </recommendedName>
</protein>
<dbReference type="RefSeq" id="WP_203900370.1">
    <property type="nucleotide sequence ID" value="NZ_BOPF01000012.1"/>
</dbReference>
<organism evidence="2 3">
    <name type="scientific">Virgisporangium aliadipatigenens</name>
    <dbReference type="NCBI Taxonomy" id="741659"/>
    <lineage>
        <taxon>Bacteria</taxon>
        <taxon>Bacillati</taxon>
        <taxon>Actinomycetota</taxon>
        <taxon>Actinomycetes</taxon>
        <taxon>Micromonosporales</taxon>
        <taxon>Micromonosporaceae</taxon>
        <taxon>Virgisporangium</taxon>
    </lineage>
</organism>
<dbReference type="AlphaFoldDB" id="A0A8J3YM05"/>
<dbReference type="Proteomes" id="UP000619260">
    <property type="component" value="Unassembled WGS sequence"/>
</dbReference>